<dbReference type="AlphaFoldDB" id="A0A139XD02"/>
<name>A0A139XD02_9CYAN</name>
<gene>
    <name evidence="1" type="ORF">WA1_21475</name>
</gene>
<evidence type="ECO:0000313" key="2">
    <source>
        <dbReference type="Proteomes" id="UP000076925"/>
    </source>
</evidence>
<accession>A0A139XD02</accession>
<protein>
    <submittedName>
        <fullName evidence="1">Uncharacterized protein</fullName>
    </submittedName>
</protein>
<evidence type="ECO:0000313" key="1">
    <source>
        <dbReference type="EMBL" id="KYC42533.1"/>
    </source>
</evidence>
<comment type="caution">
    <text evidence="1">The sequence shown here is derived from an EMBL/GenBank/DDBJ whole genome shotgun (WGS) entry which is preliminary data.</text>
</comment>
<dbReference type="Proteomes" id="UP000076925">
    <property type="component" value="Unassembled WGS sequence"/>
</dbReference>
<keyword evidence="2" id="KW-1185">Reference proteome</keyword>
<dbReference type="EMBL" id="ANNX02000020">
    <property type="protein sequence ID" value="KYC42533.1"/>
    <property type="molecule type" value="Genomic_DNA"/>
</dbReference>
<reference evidence="1 2" key="1">
    <citation type="journal article" date="2013" name="Genome Biol. Evol.">
        <title>Genomes of Stigonematalean cyanobacteria (subsection V) and the evolution of oxygenic photosynthesis from prokaryotes to plastids.</title>
        <authorList>
            <person name="Dagan T."/>
            <person name="Roettger M."/>
            <person name="Stucken K."/>
            <person name="Landan G."/>
            <person name="Koch R."/>
            <person name="Major P."/>
            <person name="Gould S.B."/>
            <person name="Goremykin V.V."/>
            <person name="Rippka R."/>
            <person name="Tandeau de Marsac N."/>
            <person name="Gugger M."/>
            <person name="Lockhart P.J."/>
            <person name="Allen J.F."/>
            <person name="Brune I."/>
            <person name="Maus I."/>
            <person name="Puhler A."/>
            <person name="Martin W.F."/>
        </authorList>
    </citation>
    <scope>NUCLEOTIDE SEQUENCE [LARGE SCALE GENOMIC DNA]</scope>
    <source>
        <strain evidence="1 2">PCC 7110</strain>
    </source>
</reference>
<proteinExistence type="predicted"/>
<sequence length="147" mass="17245">MIVPRNTAHTRQHRRKGQSLIASHRINPEEWQISNAEAKDALNAQGCKVKEIKKIRCLKHQVCISYWDEKGGVCSGFFSYRIFRQWQAEVERLVNTCQTLKEWVLLNHIMKYEFAYYPYLTDMKNLLSNALKNRLYALEASVLLQAV</sequence>
<organism evidence="1 2">
    <name type="scientific">Scytonema hofmannii PCC 7110</name>
    <dbReference type="NCBI Taxonomy" id="128403"/>
    <lineage>
        <taxon>Bacteria</taxon>
        <taxon>Bacillati</taxon>
        <taxon>Cyanobacteriota</taxon>
        <taxon>Cyanophyceae</taxon>
        <taxon>Nostocales</taxon>
        <taxon>Scytonemataceae</taxon>
        <taxon>Scytonema</taxon>
    </lineage>
</organism>
<dbReference type="OrthoDB" id="486547at2"/>
<dbReference type="RefSeq" id="WP_017748899.1">
    <property type="nucleotide sequence ID" value="NZ_KQ976354.1"/>
</dbReference>